<feature type="domain" description="AMP-binding enzyme C-terminal" evidence="4">
    <location>
        <begin position="463"/>
        <end position="548"/>
    </location>
</feature>
<dbReference type="InterPro" id="IPR000873">
    <property type="entry name" value="AMP-dep_synth/lig_dom"/>
</dbReference>
<dbReference type="GO" id="GO:0019748">
    <property type="term" value="P:secondary metabolic process"/>
    <property type="evidence" value="ECO:0007669"/>
    <property type="project" value="TreeGrafter"/>
</dbReference>
<evidence type="ECO:0000313" key="5">
    <source>
        <dbReference type="EMBL" id="GJE91624.1"/>
    </source>
</evidence>
<dbReference type="AlphaFoldDB" id="A0A9P3GD43"/>
<proteinExistence type="inferred from homology"/>
<evidence type="ECO:0000259" key="4">
    <source>
        <dbReference type="Pfam" id="PF13193"/>
    </source>
</evidence>
<accession>A0A9P3GD43</accession>
<sequence>MHIKSRFPDLPPIPNANVHDLFFQYPPGAQIPDYTVYIDSETGHRRSFSEHYEFVRDAATALGAPTERGGLGLRGDAGDVVGLFSHNCLSFPAAVHALLAITTPFACLSAYSTPYELAHGLRTTRPRYLFAQPALLPTALAAAQEVGLPDNHVFVLEGASPGRLSLQDLVDRVRKGRIAREPVRPAKKDTLAYFVFSSGTSGLPKAVMASHGNVWAMVLSNAVYMQAVANFLKVAPPKEPYISLSFLPMYHALALNTVSFRIFSAPVTCVIMPQWDACSVLKAIERYRINILMLVPSAVHQLFNHPDYSKTDFSSVISATCGAAHLPTALRDRFLSRFKSVSLTEGFGMSEVTLGIARKPPNGIFGLTVPDSTCGLIYPSVEVRTVREDGSEADVDEPGELWVKAPVVALGYYGNEQATRETFVGGWLRTGDWMRIDKDGFLYFVERKKDTLKVGGAQVSPSEIENVLHAHPDRLISDACVGGVSGGRAVDAKVPRAWIVLSEEGRRRGADATIQALQAWTRQVLSPYKQIRGGFEVVDQIPKNPTGKVLRRLLQDEFEAQYAARAKL</sequence>
<dbReference type="Gene3D" id="3.30.300.30">
    <property type="match status" value="1"/>
</dbReference>
<dbReference type="OrthoDB" id="1898221at2759"/>
<dbReference type="PANTHER" id="PTHR24096">
    <property type="entry name" value="LONG-CHAIN-FATTY-ACID--COA LIGASE"/>
    <property type="match status" value="1"/>
</dbReference>
<dbReference type="Pfam" id="PF00501">
    <property type="entry name" value="AMP-binding"/>
    <property type="match status" value="1"/>
</dbReference>
<name>A0A9P3GD43_9APHY</name>
<dbReference type="SUPFAM" id="SSF56801">
    <property type="entry name" value="Acetyl-CoA synthetase-like"/>
    <property type="match status" value="1"/>
</dbReference>
<dbReference type="InterPro" id="IPR020845">
    <property type="entry name" value="AMP-binding_CS"/>
</dbReference>
<protein>
    <submittedName>
        <fullName evidence="5">Acetyl-CoA synthetase-like protein</fullName>
    </submittedName>
</protein>
<evidence type="ECO:0000256" key="1">
    <source>
        <dbReference type="ARBA" id="ARBA00006432"/>
    </source>
</evidence>
<feature type="domain" description="AMP-dependent synthetase/ligase" evidence="3">
    <location>
        <begin position="30"/>
        <end position="413"/>
    </location>
</feature>
<dbReference type="EMBL" id="BPQB01000022">
    <property type="protein sequence ID" value="GJE91624.1"/>
    <property type="molecule type" value="Genomic_DNA"/>
</dbReference>
<dbReference type="Pfam" id="PF13193">
    <property type="entry name" value="AMP-binding_C"/>
    <property type="match status" value="1"/>
</dbReference>
<dbReference type="InterPro" id="IPR042099">
    <property type="entry name" value="ANL_N_sf"/>
</dbReference>
<dbReference type="InterPro" id="IPR045851">
    <property type="entry name" value="AMP-bd_C_sf"/>
</dbReference>
<comment type="similarity">
    <text evidence="1">Belongs to the ATP-dependent AMP-binding enzyme family.</text>
</comment>
<keyword evidence="2" id="KW-0436">Ligase</keyword>
<organism evidence="5 6">
    <name type="scientific">Phanerochaete sordida</name>
    <dbReference type="NCBI Taxonomy" id="48140"/>
    <lineage>
        <taxon>Eukaryota</taxon>
        <taxon>Fungi</taxon>
        <taxon>Dikarya</taxon>
        <taxon>Basidiomycota</taxon>
        <taxon>Agaricomycotina</taxon>
        <taxon>Agaricomycetes</taxon>
        <taxon>Polyporales</taxon>
        <taxon>Phanerochaetaceae</taxon>
        <taxon>Phanerochaete</taxon>
    </lineage>
</organism>
<comment type="caution">
    <text evidence="5">The sequence shown here is derived from an EMBL/GenBank/DDBJ whole genome shotgun (WGS) entry which is preliminary data.</text>
</comment>
<dbReference type="PROSITE" id="PS00455">
    <property type="entry name" value="AMP_BINDING"/>
    <property type="match status" value="1"/>
</dbReference>
<dbReference type="InterPro" id="IPR025110">
    <property type="entry name" value="AMP-bd_C"/>
</dbReference>
<dbReference type="PANTHER" id="PTHR24096:SF149">
    <property type="entry name" value="AMP-BINDING DOMAIN-CONTAINING PROTEIN-RELATED"/>
    <property type="match status" value="1"/>
</dbReference>
<dbReference type="Gene3D" id="3.40.50.12780">
    <property type="entry name" value="N-terminal domain of ligase-like"/>
    <property type="match status" value="1"/>
</dbReference>
<reference evidence="5 6" key="1">
    <citation type="submission" date="2021-08" db="EMBL/GenBank/DDBJ databases">
        <title>Draft Genome Sequence of Phanerochaete sordida strain YK-624.</title>
        <authorList>
            <person name="Mori T."/>
            <person name="Dohra H."/>
            <person name="Suzuki T."/>
            <person name="Kawagishi H."/>
            <person name="Hirai H."/>
        </authorList>
    </citation>
    <scope>NUCLEOTIDE SEQUENCE [LARGE SCALE GENOMIC DNA]</scope>
    <source>
        <strain evidence="5 6">YK-624</strain>
    </source>
</reference>
<gene>
    <name evidence="5" type="ORF">PsYK624_077740</name>
</gene>
<dbReference type="GO" id="GO:0016405">
    <property type="term" value="F:CoA-ligase activity"/>
    <property type="evidence" value="ECO:0007669"/>
    <property type="project" value="TreeGrafter"/>
</dbReference>
<evidence type="ECO:0000313" key="6">
    <source>
        <dbReference type="Proteomes" id="UP000703269"/>
    </source>
</evidence>
<evidence type="ECO:0000256" key="2">
    <source>
        <dbReference type="ARBA" id="ARBA00022598"/>
    </source>
</evidence>
<keyword evidence="6" id="KW-1185">Reference proteome</keyword>
<dbReference type="Proteomes" id="UP000703269">
    <property type="component" value="Unassembled WGS sequence"/>
</dbReference>
<evidence type="ECO:0000259" key="3">
    <source>
        <dbReference type="Pfam" id="PF00501"/>
    </source>
</evidence>